<proteinExistence type="predicted"/>
<evidence type="ECO:0000256" key="1">
    <source>
        <dbReference type="SAM" id="Phobius"/>
    </source>
</evidence>
<dbReference type="AlphaFoldDB" id="G0UD38"/>
<organism evidence="2">
    <name type="scientific">Trypanosoma vivax (strain Y486)</name>
    <dbReference type="NCBI Taxonomy" id="1055687"/>
    <lineage>
        <taxon>Eukaryota</taxon>
        <taxon>Discoba</taxon>
        <taxon>Euglenozoa</taxon>
        <taxon>Kinetoplastea</taxon>
        <taxon>Metakinetoplastina</taxon>
        <taxon>Trypanosomatida</taxon>
        <taxon>Trypanosomatidae</taxon>
        <taxon>Trypanosoma</taxon>
        <taxon>Duttonella</taxon>
    </lineage>
</organism>
<dbReference type="VEuPathDB" id="TriTrypDB:TvY486_1112320"/>
<feature type="transmembrane region" description="Helical" evidence="1">
    <location>
        <begin position="12"/>
        <end position="31"/>
    </location>
</feature>
<keyword evidence="1" id="KW-0812">Transmembrane</keyword>
<keyword evidence="1" id="KW-0472">Membrane</keyword>
<accession>G0UD38</accession>
<reference evidence="2" key="1">
    <citation type="journal article" date="2012" name="Proc. Natl. Acad. Sci. U.S.A.">
        <title>Antigenic diversity is generated by distinct evolutionary mechanisms in African trypanosome species.</title>
        <authorList>
            <person name="Jackson A.P."/>
            <person name="Berry A."/>
            <person name="Aslett M."/>
            <person name="Allison H.C."/>
            <person name="Burton P."/>
            <person name="Vavrova-Anderson J."/>
            <person name="Brown R."/>
            <person name="Browne H."/>
            <person name="Corton N."/>
            <person name="Hauser H."/>
            <person name="Gamble J."/>
            <person name="Gilderthorp R."/>
            <person name="Marcello L."/>
            <person name="McQuillan J."/>
            <person name="Otto T.D."/>
            <person name="Quail M.A."/>
            <person name="Sanders M.J."/>
            <person name="van Tonder A."/>
            <person name="Ginger M.L."/>
            <person name="Field M.C."/>
            <person name="Barry J.D."/>
            <person name="Hertz-Fowler C."/>
            <person name="Berriman M."/>
        </authorList>
    </citation>
    <scope>NUCLEOTIDE SEQUENCE</scope>
    <source>
        <strain evidence="2">Y486</strain>
    </source>
</reference>
<dbReference type="EMBL" id="HE573027">
    <property type="protein sequence ID" value="CCC53748.1"/>
    <property type="molecule type" value="Genomic_DNA"/>
</dbReference>
<dbReference type="Pfam" id="PF10974">
    <property type="entry name" value="DUF2804"/>
    <property type="match status" value="1"/>
</dbReference>
<gene>
    <name evidence="2" type="ORF">TVY486_1112320</name>
</gene>
<name>G0UD38_TRYVY</name>
<sequence length="419" mass="46512">MFCLLLSVMRRIICSLATQLVALIVVIINWYQWDKEVEGYIEHKAVLCEFMSSALHEAPASYDDIKGKYVFGRTTRPQFFSMLHRYNVIQAYTQKKEFVWIGISARPWFIGFAVLQFGYVSVFCIQLYNTVTRESWKAKTTVPLFGWLFGGKWVSNVHGSVGPTAEGHSVDFSAPFTGQSAKIRFVGGGLEFDVSGTVKKVEGLPSRKPTLAARYELSGSAQLPKEFLGLVFPLGPRRAAVVHKFSAVPLSRPLSVGIGEGVWHGMGHISMDYTRGLLRRDTRWCWCTATAPEGYGFHLSAGTYDIGGKSMENSFYANGKVALLNTAVGFRKVFEKMVKAEEENIDISSGDTLRWAVTGDGIDLQFACVDSHNGTVHCGVVDGNLNHSWGIFNGTITVNGIVYEFSDVPGALEQHNMRW</sequence>
<keyword evidence="1" id="KW-1133">Transmembrane helix</keyword>
<feature type="transmembrane region" description="Helical" evidence="1">
    <location>
        <begin position="108"/>
        <end position="129"/>
    </location>
</feature>
<evidence type="ECO:0000313" key="2">
    <source>
        <dbReference type="EMBL" id="CCC53748.1"/>
    </source>
</evidence>
<dbReference type="PANTHER" id="PTHR35868:SF4">
    <property type="entry name" value="DUF2804 DOMAIN-CONTAINING PROTEIN"/>
    <property type="match status" value="1"/>
</dbReference>
<dbReference type="InterPro" id="IPR021243">
    <property type="entry name" value="DUF2804"/>
</dbReference>
<protein>
    <submittedName>
        <fullName evidence="2">Uncharacterized protein</fullName>
    </submittedName>
</protein>
<dbReference type="PANTHER" id="PTHR35868">
    <property type="entry name" value="DUF2804 DOMAIN-CONTAINING PROTEIN-RELATED"/>
    <property type="match status" value="1"/>
</dbReference>